<dbReference type="Gene3D" id="3.40.640.10">
    <property type="entry name" value="Type I PLP-dependent aspartate aminotransferase-like (Major domain)"/>
    <property type="match status" value="1"/>
</dbReference>
<comment type="cofactor">
    <cofactor evidence="1">
        <name>pyridoxal 5'-phosphate</name>
        <dbReference type="ChEBI" id="CHEBI:597326"/>
    </cofactor>
</comment>
<dbReference type="InterPro" id="IPR015424">
    <property type="entry name" value="PyrdxlP-dep_Trfase"/>
</dbReference>
<sequence length="365" mass="38999">MSAPTPRPGILDISPYVGGLSKLDGVDRIIKLSSNEGALGPSPRAVAAFQAMAGQMHRYPDGHAVALRAAIARQFGLDAARVVCGNGSDELLQLLARCYAGPGDEVLYSRHAFIVYPIAALSAGATPVAADEVDLTASVDHLLAKVSPRTRVVFLTNPNNPTGTYLPAAEVRRLRDGLPADVLLVIDAAYAEYVERNDYSNGAELVEAGENTVMTRTFSKIYGLGGMRVGWAYCPAQVADVLNRTRGPFNVSNAGLAAAQAALEDVAFTDLARRHNSFWRAWLAERLSALGLLVVPGVANFLLVRFPYQAGRSAKEADAFLRGKGIIVRQVASYGLPDYLRITIGRDDEVRAVAGALAEFMESQA</sequence>
<evidence type="ECO:0000313" key="6">
    <source>
        <dbReference type="EMBL" id="OIQ96556.1"/>
    </source>
</evidence>
<evidence type="ECO:0000259" key="5">
    <source>
        <dbReference type="Pfam" id="PF00155"/>
    </source>
</evidence>
<gene>
    <name evidence="6" type="primary">hisC2_13</name>
    <name evidence="6" type="ORF">GALL_213820</name>
</gene>
<dbReference type="InterPro" id="IPR050106">
    <property type="entry name" value="HistidinolP_aminotransfase"/>
</dbReference>
<proteinExistence type="inferred from homology"/>
<dbReference type="Pfam" id="PF00155">
    <property type="entry name" value="Aminotran_1_2"/>
    <property type="match status" value="1"/>
</dbReference>
<dbReference type="InterPro" id="IPR015421">
    <property type="entry name" value="PyrdxlP-dep_Trfase_major"/>
</dbReference>
<dbReference type="GO" id="GO:0000105">
    <property type="term" value="P:L-histidine biosynthetic process"/>
    <property type="evidence" value="ECO:0007669"/>
    <property type="project" value="InterPro"/>
</dbReference>
<keyword evidence="4" id="KW-0663">Pyridoxal phosphate</keyword>
<dbReference type="Gene3D" id="3.90.1150.10">
    <property type="entry name" value="Aspartate Aminotransferase, domain 1"/>
    <property type="match status" value="1"/>
</dbReference>
<dbReference type="PANTHER" id="PTHR43643">
    <property type="entry name" value="HISTIDINOL-PHOSPHATE AMINOTRANSFERASE 2"/>
    <property type="match status" value="1"/>
</dbReference>
<dbReference type="CDD" id="cd00609">
    <property type="entry name" value="AAT_like"/>
    <property type="match status" value="1"/>
</dbReference>
<comment type="caution">
    <text evidence="6">The sequence shown here is derived from an EMBL/GenBank/DDBJ whole genome shotgun (WGS) entry which is preliminary data.</text>
</comment>
<dbReference type="NCBIfam" id="TIGR01141">
    <property type="entry name" value="hisC"/>
    <property type="match status" value="1"/>
</dbReference>
<protein>
    <submittedName>
        <fullName evidence="6">Histidinol-phosphate aminotransferase 2</fullName>
        <ecNumber evidence="6">2.6.1.9</ecNumber>
    </submittedName>
</protein>
<evidence type="ECO:0000256" key="1">
    <source>
        <dbReference type="ARBA" id="ARBA00001933"/>
    </source>
</evidence>
<keyword evidence="2 6" id="KW-0032">Aminotransferase</keyword>
<dbReference type="EC" id="2.6.1.9" evidence="6"/>
<dbReference type="GO" id="GO:0004400">
    <property type="term" value="F:histidinol-phosphate transaminase activity"/>
    <property type="evidence" value="ECO:0007669"/>
    <property type="project" value="UniProtKB-EC"/>
</dbReference>
<dbReference type="PANTHER" id="PTHR43643:SF3">
    <property type="entry name" value="HISTIDINOL-PHOSPHATE AMINOTRANSFERASE"/>
    <property type="match status" value="1"/>
</dbReference>
<dbReference type="SUPFAM" id="SSF53383">
    <property type="entry name" value="PLP-dependent transferases"/>
    <property type="match status" value="1"/>
</dbReference>
<dbReference type="InterPro" id="IPR004839">
    <property type="entry name" value="Aminotransferase_I/II_large"/>
</dbReference>
<keyword evidence="3 6" id="KW-0808">Transferase</keyword>
<dbReference type="AlphaFoldDB" id="A0A1J5RWX7"/>
<reference evidence="6" key="1">
    <citation type="submission" date="2016-10" db="EMBL/GenBank/DDBJ databases">
        <title>Sequence of Gallionella enrichment culture.</title>
        <authorList>
            <person name="Poehlein A."/>
            <person name="Muehling M."/>
            <person name="Daniel R."/>
        </authorList>
    </citation>
    <scope>NUCLEOTIDE SEQUENCE</scope>
</reference>
<dbReference type="GO" id="GO:0030170">
    <property type="term" value="F:pyridoxal phosphate binding"/>
    <property type="evidence" value="ECO:0007669"/>
    <property type="project" value="InterPro"/>
</dbReference>
<evidence type="ECO:0000256" key="4">
    <source>
        <dbReference type="ARBA" id="ARBA00022898"/>
    </source>
</evidence>
<feature type="domain" description="Aminotransferase class I/classII large" evidence="5">
    <location>
        <begin position="29"/>
        <end position="356"/>
    </location>
</feature>
<organism evidence="6">
    <name type="scientific">mine drainage metagenome</name>
    <dbReference type="NCBI Taxonomy" id="410659"/>
    <lineage>
        <taxon>unclassified sequences</taxon>
        <taxon>metagenomes</taxon>
        <taxon>ecological metagenomes</taxon>
    </lineage>
</organism>
<dbReference type="InterPro" id="IPR005861">
    <property type="entry name" value="HisP_aminotrans"/>
</dbReference>
<evidence type="ECO:0000256" key="3">
    <source>
        <dbReference type="ARBA" id="ARBA00022679"/>
    </source>
</evidence>
<evidence type="ECO:0000256" key="2">
    <source>
        <dbReference type="ARBA" id="ARBA00022576"/>
    </source>
</evidence>
<accession>A0A1J5RWX7</accession>
<dbReference type="EMBL" id="MLJW01000146">
    <property type="protein sequence ID" value="OIQ96556.1"/>
    <property type="molecule type" value="Genomic_DNA"/>
</dbReference>
<name>A0A1J5RWX7_9ZZZZ</name>
<dbReference type="HAMAP" id="MF_01023">
    <property type="entry name" value="HisC_aminotrans_2"/>
    <property type="match status" value="1"/>
</dbReference>
<dbReference type="InterPro" id="IPR015422">
    <property type="entry name" value="PyrdxlP-dep_Trfase_small"/>
</dbReference>